<organism evidence="1 2">
    <name type="scientific">Thamnophis sirtalis</name>
    <dbReference type="NCBI Taxonomy" id="35019"/>
    <lineage>
        <taxon>Eukaryota</taxon>
        <taxon>Metazoa</taxon>
        <taxon>Chordata</taxon>
        <taxon>Craniata</taxon>
        <taxon>Vertebrata</taxon>
        <taxon>Euteleostomi</taxon>
        <taxon>Lepidosauria</taxon>
        <taxon>Squamata</taxon>
        <taxon>Bifurcata</taxon>
        <taxon>Unidentata</taxon>
        <taxon>Episquamata</taxon>
        <taxon>Toxicofera</taxon>
        <taxon>Serpentes</taxon>
        <taxon>Colubroidea</taxon>
        <taxon>Colubridae</taxon>
        <taxon>Natricinae</taxon>
        <taxon>Thamnophis</taxon>
    </lineage>
</organism>
<accession>A0A6I9Y1M6</accession>
<dbReference type="GeneID" id="106547659"/>
<dbReference type="PANTHER" id="PTHR13944">
    <property type="entry name" value="AGAP007712-PA"/>
    <property type="match status" value="1"/>
</dbReference>
<dbReference type="OrthoDB" id="28045at2759"/>
<name>A0A6I9Y1M6_9SAUR</name>
<feature type="non-terminal residue" evidence="2">
    <location>
        <position position="192"/>
    </location>
</feature>
<dbReference type="PANTHER" id="PTHR13944:SF22">
    <property type="entry name" value="RHO GUANINE NUCLEOTIDE EXCHANGE FACTOR 28"/>
    <property type="match status" value="1"/>
</dbReference>
<dbReference type="GO" id="GO:0035023">
    <property type="term" value="P:regulation of Rho protein signal transduction"/>
    <property type="evidence" value="ECO:0007669"/>
    <property type="project" value="TreeGrafter"/>
</dbReference>
<dbReference type="RefSeq" id="XP_013920366.1">
    <property type="nucleotide sequence ID" value="XM_014064891.1"/>
</dbReference>
<sequence length="192" mass="21560">MTDAAMMELSCTEAPLYGQTIIYGKFDNILPEEAEFYFVYKGSIQKHVVFAKQVTENTLESIIPAHREQEDVSVFAVMYGKESEFVILGSSFLTFKHDIACELACFLVSQANCLIPSSHHTLLSQFDLIERDLQSMDHDIMLAMACEEIPSSWNIVGNSAENESKCKETLLHLAMRLGLVQLSQFLLRQPGG</sequence>
<reference evidence="2" key="1">
    <citation type="submission" date="2025-08" db="UniProtKB">
        <authorList>
            <consortium name="RefSeq"/>
        </authorList>
    </citation>
    <scope>IDENTIFICATION</scope>
</reference>
<protein>
    <submittedName>
        <fullName evidence="2">Rho guanine nucleotide exchange factor 28-like</fullName>
    </submittedName>
</protein>
<gene>
    <name evidence="2" type="primary">LOC106547659</name>
</gene>
<proteinExistence type="predicted"/>
<dbReference type="InterPro" id="IPR051632">
    <property type="entry name" value="Rho_GEF"/>
</dbReference>
<evidence type="ECO:0000313" key="1">
    <source>
        <dbReference type="Proteomes" id="UP000504617"/>
    </source>
</evidence>
<dbReference type="AlphaFoldDB" id="A0A6I9Y1M6"/>
<evidence type="ECO:0000313" key="2">
    <source>
        <dbReference type="RefSeq" id="XP_013920366.1"/>
    </source>
</evidence>
<dbReference type="Proteomes" id="UP000504617">
    <property type="component" value="Unplaced"/>
</dbReference>
<dbReference type="KEGG" id="tsr:106547659"/>
<keyword evidence="1" id="KW-1185">Reference proteome</keyword>